<protein>
    <submittedName>
        <fullName evidence="2">Uncharacterized protein</fullName>
    </submittedName>
</protein>
<dbReference type="EMBL" id="SRLO01000167">
    <property type="protein sequence ID" value="TNN70128.1"/>
    <property type="molecule type" value="Genomic_DNA"/>
</dbReference>
<feature type="compositionally biased region" description="Polar residues" evidence="1">
    <location>
        <begin position="21"/>
        <end position="31"/>
    </location>
</feature>
<accession>A0A4Z2HWS7</accession>
<comment type="caution">
    <text evidence="2">The sequence shown here is derived from an EMBL/GenBank/DDBJ whole genome shotgun (WGS) entry which is preliminary data.</text>
</comment>
<proteinExistence type="predicted"/>
<evidence type="ECO:0000313" key="3">
    <source>
        <dbReference type="Proteomes" id="UP000314294"/>
    </source>
</evidence>
<organism evidence="2 3">
    <name type="scientific">Liparis tanakae</name>
    <name type="common">Tanaka's snailfish</name>
    <dbReference type="NCBI Taxonomy" id="230148"/>
    <lineage>
        <taxon>Eukaryota</taxon>
        <taxon>Metazoa</taxon>
        <taxon>Chordata</taxon>
        <taxon>Craniata</taxon>
        <taxon>Vertebrata</taxon>
        <taxon>Euteleostomi</taxon>
        <taxon>Actinopterygii</taxon>
        <taxon>Neopterygii</taxon>
        <taxon>Teleostei</taxon>
        <taxon>Neoteleostei</taxon>
        <taxon>Acanthomorphata</taxon>
        <taxon>Eupercaria</taxon>
        <taxon>Perciformes</taxon>
        <taxon>Cottioidei</taxon>
        <taxon>Cottales</taxon>
        <taxon>Liparidae</taxon>
        <taxon>Liparis</taxon>
    </lineage>
</organism>
<dbReference type="AlphaFoldDB" id="A0A4Z2HWS7"/>
<keyword evidence="3" id="KW-1185">Reference proteome</keyword>
<reference evidence="2 3" key="1">
    <citation type="submission" date="2019-03" db="EMBL/GenBank/DDBJ databases">
        <title>First draft genome of Liparis tanakae, snailfish: a comprehensive survey of snailfish specific genes.</title>
        <authorList>
            <person name="Kim W."/>
            <person name="Song I."/>
            <person name="Jeong J.-H."/>
            <person name="Kim D."/>
            <person name="Kim S."/>
            <person name="Ryu S."/>
            <person name="Song J.Y."/>
            <person name="Lee S.K."/>
        </authorList>
    </citation>
    <scope>NUCLEOTIDE SEQUENCE [LARGE SCALE GENOMIC DNA]</scope>
    <source>
        <tissue evidence="2">Muscle</tissue>
    </source>
</reference>
<evidence type="ECO:0000313" key="2">
    <source>
        <dbReference type="EMBL" id="TNN70128.1"/>
    </source>
</evidence>
<gene>
    <name evidence="2" type="ORF">EYF80_019628</name>
</gene>
<sequence>MNQSLSAGLGRDENPCPIQPTLKSMRTLQPQKSPPHSARGEPRNAEAAGGPCGEDPDWQDCAFGDSVMARAKESFDVGRKAEEMGGRGRLNMKYKRWEGASLF</sequence>
<evidence type="ECO:0000256" key="1">
    <source>
        <dbReference type="SAM" id="MobiDB-lite"/>
    </source>
</evidence>
<dbReference type="Proteomes" id="UP000314294">
    <property type="component" value="Unassembled WGS sequence"/>
</dbReference>
<feature type="region of interest" description="Disordered" evidence="1">
    <location>
        <begin position="1"/>
        <end position="57"/>
    </location>
</feature>
<name>A0A4Z2HWS7_9TELE</name>